<accession>A0AAU9JSH2</accession>
<evidence type="ECO:0000313" key="1">
    <source>
        <dbReference type="EMBL" id="CAG9327348.1"/>
    </source>
</evidence>
<proteinExistence type="predicted"/>
<reference evidence="1" key="1">
    <citation type="submission" date="2021-09" db="EMBL/GenBank/DDBJ databases">
        <authorList>
            <consortium name="AG Swart"/>
            <person name="Singh M."/>
            <person name="Singh A."/>
            <person name="Seah K."/>
            <person name="Emmerich C."/>
        </authorList>
    </citation>
    <scope>NUCLEOTIDE SEQUENCE</scope>
    <source>
        <strain evidence="1">ATCC30299</strain>
    </source>
</reference>
<keyword evidence="2" id="KW-1185">Reference proteome</keyword>
<organism evidence="1 2">
    <name type="scientific">Blepharisma stoltei</name>
    <dbReference type="NCBI Taxonomy" id="1481888"/>
    <lineage>
        <taxon>Eukaryota</taxon>
        <taxon>Sar</taxon>
        <taxon>Alveolata</taxon>
        <taxon>Ciliophora</taxon>
        <taxon>Postciliodesmatophora</taxon>
        <taxon>Heterotrichea</taxon>
        <taxon>Heterotrichida</taxon>
        <taxon>Blepharismidae</taxon>
        <taxon>Blepharisma</taxon>
    </lineage>
</organism>
<protein>
    <submittedName>
        <fullName evidence="1">Uncharacterized protein</fullName>
    </submittedName>
</protein>
<gene>
    <name evidence="1" type="ORF">BSTOLATCC_MIC43387</name>
</gene>
<dbReference type="AlphaFoldDB" id="A0AAU9JSH2"/>
<dbReference type="Proteomes" id="UP001162131">
    <property type="component" value="Unassembled WGS sequence"/>
</dbReference>
<name>A0AAU9JSH2_9CILI</name>
<evidence type="ECO:0000313" key="2">
    <source>
        <dbReference type="Proteomes" id="UP001162131"/>
    </source>
</evidence>
<sequence>MQEENLYDFLNMGDKGKHKRWKSEKLNVYDCLPENRSIALRPVLIPARDIYEDYLKFKISRERLKISSKHQVKQKPEMIFTSKPKPKSSRSSFEIPNTLIDRRIRKNTTSLSKSLVKALDIREVQKESPIKIRKIPQVSAHSARSQKLSHSIQALCTHRYPEDDESPAWHKEPIRKWAVRPPAIIFSKEPKLKCSQRGKRLEFLLKNQMDKAKNDILGMLSNCQEEITSSFNESSRFN</sequence>
<dbReference type="EMBL" id="CAJZBQ010000043">
    <property type="protein sequence ID" value="CAG9327348.1"/>
    <property type="molecule type" value="Genomic_DNA"/>
</dbReference>
<comment type="caution">
    <text evidence="1">The sequence shown here is derived from an EMBL/GenBank/DDBJ whole genome shotgun (WGS) entry which is preliminary data.</text>
</comment>